<keyword evidence="3" id="KW-1185">Reference proteome</keyword>
<dbReference type="InterPro" id="IPR001810">
    <property type="entry name" value="F-box_dom"/>
</dbReference>
<dbReference type="EMBL" id="CACSLK010026072">
    <property type="protein sequence ID" value="CAA0825221.1"/>
    <property type="molecule type" value="Genomic_DNA"/>
</dbReference>
<protein>
    <recommendedName>
        <fullName evidence="1">F-box domain-containing protein</fullName>
    </recommendedName>
</protein>
<dbReference type="Pfam" id="PF00646">
    <property type="entry name" value="F-box"/>
    <property type="match status" value="1"/>
</dbReference>
<dbReference type="InterPro" id="IPR006527">
    <property type="entry name" value="F-box-assoc_dom_typ1"/>
</dbReference>
<reference evidence="2" key="1">
    <citation type="submission" date="2019-12" db="EMBL/GenBank/DDBJ databases">
        <authorList>
            <person name="Scholes J."/>
        </authorList>
    </citation>
    <scope>NUCLEOTIDE SEQUENCE</scope>
</reference>
<dbReference type="Gene3D" id="1.20.1280.50">
    <property type="match status" value="1"/>
</dbReference>
<dbReference type="InterPro" id="IPR055290">
    <property type="entry name" value="At3g26010-like"/>
</dbReference>
<dbReference type="Proteomes" id="UP001153555">
    <property type="component" value="Unassembled WGS sequence"/>
</dbReference>
<dbReference type="OrthoDB" id="852147at2759"/>
<sequence length="305" mass="35120">MGSSLVILRCNLDEDYSLEEMSRVDGNVMFLPGCHCQAFPYFRWLLPFTDAGDACDLNFLKCQRRSKIHAYCRMTRSLPDDILFDIFLRLPDKSLVRLKVLSKHWHLSISRMCVCRSIKPVVGLFLLTYSARSTDPQFIMRSDLRVYSYVKIDGLPTQVSGSRMIGNYLPLEGEEKGPSLLCWDDCFGSFGLPFRSVAVDLLDCCNGLLLFLDLKSRLYYVCNPLTRQYVSIPRPPFLMQTFCCGALAFDPSCGSSRYKVVRMDWSPYRDVLVDIYYSFGRLWVRRELKVDQCVRNGILLCPAFL</sequence>
<dbReference type="AlphaFoldDB" id="A0A9N7N864"/>
<organism evidence="2 3">
    <name type="scientific">Striga hermonthica</name>
    <name type="common">Purple witchweed</name>
    <name type="synonym">Buchnera hermonthica</name>
    <dbReference type="NCBI Taxonomy" id="68872"/>
    <lineage>
        <taxon>Eukaryota</taxon>
        <taxon>Viridiplantae</taxon>
        <taxon>Streptophyta</taxon>
        <taxon>Embryophyta</taxon>
        <taxon>Tracheophyta</taxon>
        <taxon>Spermatophyta</taxon>
        <taxon>Magnoliopsida</taxon>
        <taxon>eudicotyledons</taxon>
        <taxon>Gunneridae</taxon>
        <taxon>Pentapetalae</taxon>
        <taxon>asterids</taxon>
        <taxon>lamiids</taxon>
        <taxon>Lamiales</taxon>
        <taxon>Orobanchaceae</taxon>
        <taxon>Buchnereae</taxon>
        <taxon>Striga</taxon>
    </lineage>
</organism>
<dbReference type="PANTHER" id="PTHR35546:SF25">
    <property type="entry name" value="F-BOX DOMAIN-CONTAINING PROTEIN"/>
    <property type="match status" value="1"/>
</dbReference>
<dbReference type="Pfam" id="PF07734">
    <property type="entry name" value="FBA_1"/>
    <property type="match status" value="1"/>
</dbReference>
<dbReference type="SUPFAM" id="SSF81383">
    <property type="entry name" value="F-box domain"/>
    <property type="match status" value="1"/>
</dbReference>
<proteinExistence type="predicted"/>
<comment type="caution">
    <text evidence="2">The sequence shown here is derived from an EMBL/GenBank/DDBJ whole genome shotgun (WGS) entry which is preliminary data.</text>
</comment>
<name>A0A9N7N864_STRHE</name>
<feature type="domain" description="F-box" evidence="1">
    <location>
        <begin position="78"/>
        <end position="118"/>
    </location>
</feature>
<evidence type="ECO:0000259" key="1">
    <source>
        <dbReference type="SMART" id="SM00256"/>
    </source>
</evidence>
<dbReference type="InterPro" id="IPR036047">
    <property type="entry name" value="F-box-like_dom_sf"/>
</dbReference>
<gene>
    <name evidence="2" type="ORF">SHERM_22005</name>
</gene>
<evidence type="ECO:0000313" key="2">
    <source>
        <dbReference type="EMBL" id="CAA0825221.1"/>
    </source>
</evidence>
<dbReference type="SMART" id="SM00256">
    <property type="entry name" value="FBOX"/>
    <property type="match status" value="1"/>
</dbReference>
<evidence type="ECO:0000313" key="3">
    <source>
        <dbReference type="Proteomes" id="UP001153555"/>
    </source>
</evidence>
<dbReference type="PANTHER" id="PTHR35546">
    <property type="entry name" value="F-BOX PROTEIN INTERACTION DOMAIN PROTEIN-RELATED"/>
    <property type="match status" value="1"/>
</dbReference>
<accession>A0A9N7N864</accession>